<dbReference type="PROSITE" id="PS50294">
    <property type="entry name" value="WD_REPEATS_REGION"/>
    <property type="match status" value="1"/>
</dbReference>
<evidence type="ECO:0000256" key="5">
    <source>
        <dbReference type="SAM" id="MobiDB-lite"/>
    </source>
</evidence>
<dbReference type="InterPro" id="IPR001680">
    <property type="entry name" value="WD40_rpt"/>
</dbReference>
<feature type="repeat" description="WD" evidence="4">
    <location>
        <begin position="182"/>
        <end position="216"/>
    </location>
</feature>
<feature type="region of interest" description="Disordered" evidence="5">
    <location>
        <begin position="357"/>
        <end position="377"/>
    </location>
</feature>
<dbReference type="InterPro" id="IPR015943">
    <property type="entry name" value="WD40/YVTN_repeat-like_dom_sf"/>
</dbReference>
<keyword evidence="3" id="KW-0677">Repeat</keyword>
<evidence type="ECO:0000313" key="7">
    <source>
        <dbReference type="Proteomes" id="UP000218231"/>
    </source>
</evidence>
<evidence type="ECO:0000256" key="1">
    <source>
        <dbReference type="ARBA" id="ARBA00021125"/>
    </source>
</evidence>
<feature type="region of interest" description="Disordered" evidence="5">
    <location>
        <begin position="127"/>
        <end position="158"/>
    </location>
</feature>
<sequence>MSAADESSYVIQLSRPEVYVNSISFGGLDAVAAALSTNFIHLVDLEKKKSKQTLDIAKNVIGIHFDLTGSPVLRAVDDSFGIHLFDVRSGSKKKSRLNPIAENHAVTCSAISNQYIALASSTFVEEKPKKSKKKDAGDGQSEDVSSGDDEPEDDVDIDPSECPHIISIFDIRKTTEPVVTFKDSHSDSVNSLAFFRDGRHLLSGGSDGLVNLFDVSMPKEDDALKSTNQVGSSVSRVGALSKRLYFACTDDNKAELFSPNTFDDVDLLFRRSARDEKFLVDILKGSSEERPVAFLECDSEGKLYLLSVSSDGKKSEVVSEWTGHSDIVRSSAFNDGILVTGGEDGKLVVKKTDLRSSGGKVVSKEKKKKSKPSTDPY</sequence>
<dbReference type="InterPro" id="IPR036322">
    <property type="entry name" value="WD40_repeat_dom_sf"/>
</dbReference>
<evidence type="ECO:0000313" key="6">
    <source>
        <dbReference type="EMBL" id="PAV71466.1"/>
    </source>
</evidence>
<dbReference type="PANTHER" id="PTHR22889:SF0">
    <property type="entry name" value="WD REPEAT-CONTAINING PROTEIN 89"/>
    <property type="match status" value="1"/>
</dbReference>
<dbReference type="Gene3D" id="2.130.10.10">
    <property type="entry name" value="YVTN repeat-like/Quinoprotein amine dehydrogenase"/>
    <property type="match status" value="2"/>
</dbReference>
<evidence type="ECO:0000256" key="3">
    <source>
        <dbReference type="ARBA" id="ARBA00022737"/>
    </source>
</evidence>
<dbReference type="SMART" id="SM00320">
    <property type="entry name" value="WD40"/>
    <property type="match status" value="2"/>
</dbReference>
<feature type="compositionally biased region" description="Acidic residues" evidence="5">
    <location>
        <begin position="145"/>
        <end position="158"/>
    </location>
</feature>
<dbReference type="STRING" id="2018661.A0A2A2KBT2"/>
<dbReference type="SUPFAM" id="SSF50978">
    <property type="entry name" value="WD40 repeat-like"/>
    <property type="match status" value="1"/>
</dbReference>
<dbReference type="PANTHER" id="PTHR22889">
    <property type="entry name" value="WD REPEAT-CONTAINING PROTEIN 89"/>
    <property type="match status" value="1"/>
</dbReference>
<keyword evidence="2 4" id="KW-0853">WD repeat</keyword>
<dbReference type="Proteomes" id="UP000218231">
    <property type="component" value="Unassembled WGS sequence"/>
</dbReference>
<keyword evidence="7" id="KW-1185">Reference proteome</keyword>
<reference evidence="6 7" key="1">
    <citation type="journal article" date="2017" name="Curr. Biol.">
        <title>Genome architecture and evolution of a unichromosomal asexual nematode.</title>
        <authorList>
            <person name="Fradin H."/>
            <person name="Zegar C."/>
            <person name="Gutwein M."/>
            <person name="Lucas J."/>
            <person name="Kovtun M."/>
            <person name="Corcoran D."/>
            <person name="Baugh L.R."/>
            <person name="Kiontke K."/>
            <person name="Gunsalus K."/>
            <person name="Fitch D.H."/>
            <person name="Piano F."/>
        </authorList>
    </citation>
    <scope>NUCLEOTIDE SEQUENCE [LARGE SCALE GENOMIC DNA]</scope>
    <source>
        <strain evidence="6">PF1309</strain>
    </source>
</reference>
<accession>A0A2A2KBT2</accession>
<dbReference type="Pfam" id="PF00400">
    <property type="entry name" value="WD40"/>
    <property type="match status" value="2"/>
</dbReference>
<gene>
    <name evidence="6" type="ORF">WR25_12219</name>
</gene>
<evidence type="ECO:0000256" key="4">
    <source>
        <dbReference type="PROSITE-ProRule" id="PRU00221"/>
    </source>
</evidence>
<protein>
    <recommendedName>
        <fullName evidence="1">WD repeat-containing protein 89</fullName>
    </recommendedName>
</protein>
<dbReference type="OrthoDB" id="25131at2759"/>
<dbReference type="InterPro" id="IPR039328">
    <property type="entry name" value="WDR89"/>
</dbReference>
<organism evidence="6 7">
    <name type="scientific">Diploscapter pachys</name>
    <dbReference type="NCBI Taxonomy" id="2018661"/>
    <lineage>
        <taxon>Eukaryota</taxon>
        <taxon>Metazoa</taxon>
        <taxon>Ecdysozoa</taxon>
        <taxon>Nematoda</taxon>
        <taxon>Chromadorea</taxon>
        <taxon>Rhabditida</taxon>
        <taxon>Rhabditina</taxon>
        <taxon>Rhabditomorpha</taxon>
        <taxon>Rhabditoidea</taxon>
        <taxon>Rhabditidae</taxon>
        <taxon>Diploscapter</taxon>
    </lineage>
</organism>
<dbReference type="EMBL" id="LIAE01009013">
    <property type="protein sequence ID" value="PAV71466.1"/>
    <property type="molecule type" value="Genomic_DNA"/>
</dbReference>
<dbReference type="PROSITE" id="PS50082">
    <property type="entry name" value="WD_REPEATS_2"/>
    <property type="match status" value="1"/>
</dbReference>
<proteinExistence type="predicted"/>
<dbReference type="AlphaFoldDB" id="A0A2A2KBT2"/>
<comment type="caution">
    <text evidence="6">The sequence shown here is derived from an EMBL/GenBank/DDBJ whole genome shotgun (WGS) entry which is preliminary data.</text>
</comment>
<evidence type="ECO:0000256" key="2">
    <source>
        <dbReference type="ARBA" id="ARBA00022574"/>
    </source>
</evidence>
<name>A0A2A2KBT2_9BILA</name>